<evidence type="ECO:0000256" key="3">
    <source>
        <dbReference type="ARBA" id="ARBA00022692"/>
    </source>
</evidence>
<proteinExistence type="inferred from homology"/>
<keyword evidence="5 7" id="KW-0472">Membrane</keyword>
<evidence type="ECO:0000256" key="6">
    <source>
        <dbReference type="SAM" id="MobiDB-lite"/>
    </source>
</evidence>
<feature type="transmembrane region" description="Helical" evidence="7">
    <location>
        <begin position="272"/>
        <end position="291"/>
    </location>
</feature>
<dbReference type="PANTHER" id="PTHR12995:SF4">
    <property type="entry name" value="FI21814P1"/>
    <property type="match status" value="1"/>
</dbReference>
<dbReference type="GO" id="GO:0016020">
    <property type="term" value="C:membrane"/>
    <property type="evidence" value="ECO:0007669"/>
    <property type="project" value="UniProtKB-SubCell"/>
</dbReference>
<organism evidence="8 9">
    <name type="scientific">Eumeta variegata</name>
    <name type="common">Bagworm moth</name>
    <name type="synonym">Eumeta japonica</name>
    <dbReference type="NCBI Taxonomy" id="151549"/>
    <lineage>
        <taxon>Eukaryota</taxon>
        <taxon>Metazoa</taxon>
        <taxon>Ecdysozoa</taxon>
        <taxon>Arthropoda</taxon>
        <taxon>Hexapoda</taxon>
        <taxon>Insecta</taxon>
        <taxon>Pterygota</taxon>
        <taxon>Neoptera</taxon>
        <taxon>Endopterygota</taxon>
        <taxon>Lepidoptera</taxon>
        <taxon>Glossata</taxon>
        <taxon>Ditrysia</taxon>
        <taxon>Tineoidea</taxon>
        <taxon>Psychidae</taxon>
        <taxon>Oiketicinae</taxon>
        <taxon>Eumeta</taxon>
    </lineage>
</organism>
<protein>
    <submittedName>
        <fullName evidence="8">Transmembrane protein 39A</fullName>
    </submittedName>
</protein>
<dbReference type="AlphaFoldDB" id="A0A4C1V8B9"/>
<keyword evidence="4 7" id="KW-1133">Transmembrane helix</keyword>
<evidence type="ECO:0000256" key="7">
    <source>
        <dbReference type="SAM" id="Phobius"/>
    </source>
</evidence>
<evidence type="ECO:0000256" key="1">
    <source>
        <dbReference type="ARBA" id="ARBA00004141"/>
    </source>
</evidence>
<feature type="region of interest" description="Disordered" evidence="6">
    <location>
        <begin position="484"/>
        <end position="509"/>
    </location>
</feature>
<dbReference type="OrthoDB" id="438179at2759"/>
<comment type="similarity">
    <text evidence="2">Belongs to the TMEM39 family.</text>
</comment>
<evidence type="ECO:0000313" key="8">
    <source>
        <dbReference type="EMBL" id="GBP34810.1"/>
    </source>
</evidence>
<dbReference type="Pfam" id="PF10271">
    <property type="entry name" value="Tmp39"/>
    <property type="match status" value="2"/>
</dbReference>
<keyword evidence="3 7" id="KW-0812">Transmembrane</keyword>
<feature type="region of interest" description="Disordered" evidence="6">
    <location>
        <begin position="116"/>
        <end position="141"/>
    </location>
</feature>
<accession>A0A4C1V8B9</accession>
<comment type="subcellular location">
    <subcellularLocation>
        <location evidence="1">Membrane</location>
        <topology evidence="1">Multi-pass membrane protein</topology>
    </subcellularLocation>
</comment>
<feature type="transmembrane region" description="Helical" evidence="7">
    <location>
        <begin position="203"/>
        <end position="224"/>
    </location>
</feature>
<feature type="compositionally biased region" description="Basic and acidic residues" evidence="6">
    <location>
        <begin position="496"/>
        <end position="509"/>
    </location>
</feature>
<reference evidence="8 9" key="1">
    <citation type="journal article" date="2019" name="Commun. Biol.">
        <title>The bagworm genome reveals a unique fibroin gene that provides high tensile strength.</title>
        <authorList>
            <person name="Kono N."/>
            <person name="Nakamura H."/>
            <person name="Ohtoshi R."/>
            <person name="Tomita M."/>
            <person name="Numata K."/>
            <person name="Arakawa K."/>
        </authorList>
    </citation>
    <scope>NUCLEOTIDE SEQUENCE [LARGE SCALE GENOMIC DNA]</scope>
</reference>
<dbReference type="EMBL" id="BGZK01000294">
    <property type="protein sequence ID" value="GBP34810.1"/>
    <property type="molecule type" value="Genomic_DNA"/>
</dbReference>
<keyword evidence="9" id="KW-1185">Reference proteome</keyword>
<name>A0A4C1V8B9_EUMVA</name>
<gene>
    <name evidence="8" type="primary">TMEM39A</name>
    <name evidence="8" type="ORF">EVAR_21876_1</name>
</gene>
<sequence>MSCTDNDSGPFVVFFLPAVVGCLTILLARRWANSQVSGVSTTAVSRRRKIIKDPLIKRPLPPVACKMVPPTNKKTPALGKKLLHKNESAGQLGHVPSNGIDENQKGLCQGGPSVTDNDINGKRVGRPARAPPVSNVNGTSVETKDGAVLPKHIPFPQIPQDGELLFETMTFVFTSVAAGLQFLNLYRTVWWLPHSHTNQTMNFYLIDPHVVAFILTILGRRLLLSATSALLHCLLAPKLWIHAVAAARMFILGVVMGALAWCAYFIVLKYPLVKMFYLCYPAVVYFILFGLQAGPFMQLNEDTQPMHSCLNTPDAVREEVDILRQDFNLRVKKILFNSVVGAYYTSFIPCSFAQPYLYYDVYAATHQLALVWGGLAARYASQLLNSQYCDILHRSALHLGAWQEDKKLTATEAMDWSEDRMWARGTRAAHAASVYVSVATATSATPGDSAHTRFYNPCAGSACTRQGRRSVAGTDARGLTAAARLTLRGTPHTHRRAEPDTTERGSKEH</sequence>
<evidence type="ECO:0000256" key="5">
    <source>
        <dbReference type="ARBA" id="ARBA00023136"/>
    </source>
</evidence>
<evidence type="ECO:0000256" key="4">
    <source>
        <dbReference type="ARBA" id="ARBA00022989"/>
    </source>
</evidence>
<feature type="transmembrane region" description="Helical" evidence="7">
    <location>
        <begin position="245"/>
        <end position="266"/>
    </location>
</feature>
<dbReference type="STRING" id="151549.A0A4C1V8B9"/>
<dbReference type="Proteomes" id="UP000299102">
    <property type="component" value="Unassembled WGS sequence"/>
</dbReference>
<dbReference type="PANTHER" id="PTHR12995">
    <property type="entry name" value="FI21814P1"/>
    <property type="match status" value="1"/>
</dbReference>
<evidence type="ECO:0000256" key="2">
    <source>
        <dbReference type="ARBA" id="ARBA00010737"/>
    </source>
</evidence>
<dbReference type="InterPro" id="IPR019397">
    <property type="entry name" value="Uncharacterised_TMEM39"/>
</dbReference>
<comment type="caution">
    <text evidence="8">The sequence shown here is derived from an EMBL/GenBank/DDBJ whole genome shotgun (WGS) entry which is preliminary data.</text>
</comment>
<feature type="transmembrane region" description="Helical" evidence="7">
    <location>
        <begin position="12"/>
        <end position="28"/>
    </location>
</feature>
<evidence type="ECO:0000313" key="9">
    <source>
        <dbReference type="Proteomes" id="UP000299102"/>
    </source>
</evidence>